<gene>
    <name evidence="2" type="ORF">Lgee_0959</name>
</gene>
<organism evidence="2 3">
    <name type="scientific">Legionella geestiana</name>
    <dbReference type="NCBI Taxonomy" id="45065"/>
    <lineage>
        <taxon>Bacteria</taxon>
        <taxon>Pseudomonadati</taxon>
        <taxon>Pseudomonadota</taxon>
        <taxon>Gammaproteobacteria</taxon>
        <taxon>Legionellales</taxon>
        <taxon>Legionellaceae</taxon>
        <taxon>Legionella</taxon>
    </lineage>
</organism>
<dbReference type="EMBL" id="LNYC01000032">
    <property type="protein sequence ID" value="KTD00695.1"/>
    <property type="molecule type" value="Genomic_DNA"/>
</dbReference>
<evidence type="ECO:0000313" key="3">
    <source>
        <dbReference type="Proteomes" id="UP000054785"/>
    </source>
</evidence>
<comment type="caution">
    <text evidence="2">The sequence shown here is derived from an EMBL/GenBank/DDBJ whole genome shotgun (WGS) entry which is preliminary data.</text>
</comment>
<dbReference type="InterPro" id="IPR014710">
    <property type="entry name" value="RmlC-like_jellyroll"/>
</dbReference>
<dbReference type="PATRIC" id="fig|45065.4.peg.1031"/>
<dbReference type="Gene3D" id="2.60.120.10">
    <property type="entry name" value="Jelly Rolls"/>
    <property type="match status" value="1"/>
</dbReference>
<dbReference type="InterPro" id="IPR018490">
    <property type="entry name" value="cNMP-bd_dom_sf"/>
</dbReference>
<dbReference type="AlphaFoldDB" id="A0A0W0TZ63"/>
<reference evidence="2 3" key="1">
    <citation type="submission" date="2015-11" db="EMBL/GenBank/DDBJ databases">
        <title>Genomic analysis of 38 Legionella species identifies large and diverse effector repertoires.</title>
        <authorList>
            <person name="Burstein D."/>
            <person name="Amaro F."/>
            <person name="Zusman T."/>
            <person name="Lifshitz Z."/>
            <person name="Cohen O."/>
            <person name="Gilbert J.A."/>
            <person name="Pupko T."/>
            <person name="Shuman H.A."/>
            <person name="Segal G."/>
        </authorList>
    </citation>
    <scope>NUCLEOTIDE SEQUENCE [LARGE SCALE GENOMIC DNA]</scope>
    <source>
        <strain evidence="2 3">ATCC 49504</strain>
    </source>
</reference>
<accession>A0A0W0TZ63</accession>
<proteinExistence type="predicted"/>
<evidence type="ECO:0000259" key="1">
    <source>
        <dbReference type="PROSITE" id="PS50042"/>
    </source>
</evidence>
<dbReference type="Proteomes" id="UP000054785">
    <property type="component" value="Unassembled WGS sequence"/>
</dbReference>
<evidence type="ECO:0000313" key="2">
    <source>
        <dbReference type="EMBL" id="KTD00695.1"/>
    </source>
</evidence>
<dbReference type="RefSeq" id="WP_028387037.1">
    <property type="nucleotide sequence ID" value="NZ_CP038271.1"/>
</dbReference>
<dbReference type="PROSITE" id="PS50042">
    <property type="entry name" value="CNMP_BINDING_3"/>
    <property type="match status" value="1"/>
</dbReference>
<name>A0A0W0TZ63_9GAMM</name>
<sequence>MFIKEGACESTFYYIQKGSVNVFINSGNNDYVIAALNAGSAVGELVLIDSCPRSASVKTIEDSSIYKFDIHCLESSPELQEILGVIKKKYPNNCLLDYV</sequence>
<dbReference type="SUPFAM" id="SSF51206">
    <property type="entry name" value="cAMP-binding domain-like"/>
    <property type="match status" value="1"/>
</dbReference>
<dbReference type="STRING" id="45065.Lgee_0959"/>
<dbReference type="InterPro" id="IPR000595">
    <property type="entry name" value="cNMP-bd_dom"/>
</dbReference>
<protein>
    <submittedName>
        <fullName evidence="2">cAMP/cGMP binding protein</fullName>
    </submittedName>
</protein>
<feature type="domain" description="Cyclic nucleotide-binding" evidence="1">
    <location>
        <begin position="1"/>
        <end position="69"/>
    </location>
</feature>
<dbReference type="Pfam" id="PF00027">
    <property type="entry name" value="cNMP_binding"/>
    <property type="match status" value="1"/>
</dbReference>
<dbReference type="CDD" id="cd00038">
    <property type="entry name" value="CAP_ED"/>
    <property type="match status" value="1"/>
</dbReference>
<keyword evidence="3" id="KW-1185">Reference proteome</keyword>